<evidence type="ECO:0000313" key="2">
    <source>
        <dbReference type="EMBL" id="KAJ9538139.1"/>
    </source>
</evidence>
<dbReference type="PANTHER" id="PTHR38530">
    <property type="entry name" value="OS06G0468300 PROTEIN"/>
    <property type="match status" value="1"/>
</dbReference>
<dbReference type="AlphaFoldDB" id="A0AA38S7V7"/>
<feature type="region of interest" description="Disordered" evidence="1">
    <location>
        <begin position="19"/>
        <end position="47"/>
    </location>
</feature>
<gene>
    <name evidence="2" type="ORF">OSB04_030872</name>
</gene>
<reference evidence="2" key="1">
    <citation type="submission" date="2023-03" db="EMBL/GenBank/DDBJ databases">
        <title>Chromosome-scale reference genome and RAD-based genetic map of yellow starthistle (Centaurea solstitialis) reveal putative structural variation and QTLs associated with invader traits.</title>
        <authorList>
            <person name="Reatini B."/>
            <person name="Cang F.A."/>
            <person name="Jiang Q."/>
            <person name="Mckibben M.T.W."/>
            <person name="Barker M.S."/>
            <person name="Rieseberg L.H."/>
            <person name="Dlugosch K.M."/>
        </authorList>
    </citation>
    <scope>NUCLEOTIDE SEQUENCE</scope>
    <source>
        <strain evidence="2">CAN-66</strain>
        <tissue evidence="2">Leaf</tissue>
    </source>
</reference>
<feature type="compositionally biased region" description="Low complexity" evidence="1">
    <location>
        <begin position="30"/>
        <end position="41"/>
    </location>
</feature>
<name>A0AA38S7V7_9ASTR</name>
<evidence type="ECO:0000256" key="1">
    <source>
        <dbReference type="SAM" id="MobiDB-lite"/>
    </source>
</evidence>
<comment type="caution">
    <text evidence="2">The sequence shown here is derived from an EMBL/GenBank/DDBJ whole genome shotgun (WGS) entry which is preliminary data.</text>
</comment>
<dbReference type="EMBL" id="JARYMX010000008">
    <property type="protein sequence ID" value="KAJ9538139.1"/>
    <property type="molecule type" value="Genomic_DNA"/>
</dbReference>
<sequence>MENETKGDRIEGVCRKRLLTDPNPKESFFTESPESTVSSDSSSDRFEKKTRELPNLSDCHGCGMRINYTNPRERLQPLESMWRVVLLCKRCSKRVKSSELCPYCFTAVVDGEDCFDCRDCRHSIHRECVAKHGPGLGFLVCVDCWVPDAVANSIRARKRKCRRKNRESCERAADLPPESRVSVLETNGTQLSGEEVERKAVVAKKAVELAKGMLSVVASRKTPSSPQKKVVDDVELAYMLHRAINSSPRTSRYACLVGSYSREDAPITCYSRRRGRKKSSLMNSSSSDVPLIFYSRRRFRKGGMRNLGSDAPLLCYSRKGGKRNSALGVPLVCYSRRRSGSRVCSHVRECELICKPSERIDKDVSTSSAAYAENNLNGKECKESDGERFSKEESHRYLLKYRRVGKGTPRPSVFVKDPDCGSCMDSANLNTKSMSDPMSYGNGNECHEICEKCNETANRFLLKYKRSVRSNPKFSCKIKEFSRPLSSNHSLESTSLADTNFQPSYKDPACLGPCPSQLLMSGNEVLYLRFGGTHLSVVMMGHDVEFDSSPVTSLQDLELHPPLNLQKAQENSWASNDDYFSSDLNKNIGFREYALLTLQVSFIGYGKARGTKNARAYEETKQTRRTIEPYKPAKPSKKAQETLKPSKICPLYLF</sequence>
<dbReference type="Proteomes" id="UP001172457">
    <property type="component" value="Chromosome 8"/>
</dbReference>
<evidence type="ECO:0000313" key="3">
    <source>
        <dbReference type="Proteomes" id="UP001172457"/>
    </source>
</evidence>
<organism evidence="2 3">
    <name type="scientific">Centaurea solstitialis</name>
    <name type="common">yellow star-thistle</name>
    <dbReference type="NCBI Taxonomy" id="347529"/>
    <lineage>
        <taxon>Eukaryota</taxon>
        <taxon>Viridiplantae</taxon>
        <taxon>Streptophyta</taxon>
        <taxon>Embryophyta</taxon>
        <taxon>Tracheophyta</taxon>
        <taxon>Spermatophyta</taxon>
        <taxon>Magnoliopsida</taxon>
        <taxon>eudicotyledons</taxon>
        <taxon>Gunneridae</taxon>
        <taxon>Pentapetalae</taxon>
        <taxon>asterids</taxon>
        <taxon>campanulids</taxon>
        <taxon>Asterales</taxon>
        <taxon>Asteraceae</taxon>
        <taxon>Carduoideae</taxon>
        <taxon>Cardueae</taxon>
        <taxon>Centaureinae</taxon>
        <taxon>Centaurea</taxon>
    </lineage>
</organism>
<proteinExistence type="predicted"/>
<protein>
    <submittedName>
        <fullName evidence="2">Uncharacterized protein</fullName>
    </submittedName>
</protein>
<keyword evidence="3" id="KW-1185">Reference proteome</keyword>
<accession>A0AA38S7V7</accession>